<dbReference type="InterPro" id="IPR011545">
    <property type="entry name" value="DEAD/DEAH_box_helicase_dom"/>
</dbReference>
<keyword evidence="11" id="KW-1185">Reference proteome</keyword>
<evidence type="ECO:0000256" key="3">
    <source>
        <dbReference type="ARBA" id="ARBA00022801"/>
    </source>
</evidence>
<name>A0ABN9QBG8_9DINO</name>
<feature type="domain" description="Helicase C-terminal" evidence="9">
    <location>
        <begin position="559"/>
        <end position="706"/>
    </location>
</feature>
<dbReference type="PANTHER" id="PTHR47958">
    <property type="entry name" value="ATP-DEPENDENT RNA HELICASE DBP3"/>
    <property type="match status" value="1"/>
</dbReference>
<keyword evidence="3 6" id="KW-0378">Hydrolase</keyword>
<dbReference type="InterPro" id="IPR014001">
    <property type="entry name" value="Helicase_ATP-bd"/>
</dbReference>
<reference evidence="10" key="1">
    <citation type="submission" date="2023-10" db="EMBL/GenBank/DDBJ databases">
        <authorList>
            <person name="Chen Y."/>
            <person name="Shah S."/>
            <person name="Dougan E. K."/>
            <person name="Thang M."/>
            <person name="Chan C."/>
        </authorList>
    </citation>
    <scope>NUCLEOTIDE SEQUENCE [LARGE SCALE GENOMIC DNA]</scope>
</reference>
<dbReference type="PROSITE" id="PS51192">
    <property type="entry name" value="HELICASE_ATP_BIND_1"/>
    <property type="match status" value="1"/>
</dbReference>
<proteinExistence type="inferred from homology"/>
<evidence type="ECO:0000256" key="2">
    <source>
        <dbReference type="ARBA" id="ARBA00022741"/>
    </source>
</evidence>
<evidence type="ECO:0000259" key="9">
    <source>
        <dbReference type="PROSITE" id="PS51194"/>
    </source>
</evidence>
<dbReference type="Proteomes" id="UP001189429">
    <property type="component" value="Unassembled WGS sequence"/>
</dbReference>
<dbReference type="InterPro" id="IPR027417">
    <property type="entry name" value="P-loop_NTPase"/>
</dbReference>
<dbReference type="PROSITE" id="PS51194">
    <property type="entry name" value="HELICASE_CTER"/>
    <property type="match status" value="1"/>
</dbReference>
<evidence type="ECO:0000259" key="8">
    <source>
        <dbReference type="PROSITE" id="PS51192"/>
    </source>
</evidence>
<comment type="similarity">
    <text evidence="6">Belongs to the DEAD box helicase family.</text>
</comment>
<dbReference type="SMART" id="SM00490">
    <property type="entry name" value="HELICc"/>
    <property type="match status" value="1"/>
</dbReference>
<keyword evidence="4 6" id="KW-0347">Helicase</keyword>
<evidence type="ECO:0000256" key="7">
    <source>
        <dbReference type="SAM" id="MobiDB-lite"/>
    </source>
</evidence>
<accession>A0ABN9QBG8</accession>
<feature type="compositionally biased region" description="Low complexity" evidence="7">
    <location>
        <begin position="222"/>
        <end position="238"/>
    </location>
</feature>
<comment type="caution">
    <text evidence="10">The sequence shown here is derived from an EMBL/GenBank/DDBJ whole genome shotgun (WGS) entry which is preliminary data.</text>
</comment>
<dbReference type="InterPro" id="IPR001650">
    <property type="entry name" value="Helicase_C-like"/>
</dbReference>
<evidence type="ECO:0000313" key="11">
    <source>
        <dbReference type="Proteomes" id="UP001189429"/>
    </source>
</evidence>
<evidence type="ECO:0000313" key="10">
    <source>
        <dbReference type="EMBL" id="CAK0803236.1"/>
    </source>
</evidence>
<evidence type="ECO:0000256" key="4">
    <source>
        <dbReference type="ARBA" id="ARBA00022806"/>
    </source>
</evidence>
<dbReference type="Gene3D" id="3.40.50.300">
    <property type="entry name" value="P-loop containing nucleotide triphosphate hydrolases"/>
    <property type="match status" value="2"/>
</dbReference>
<feature type="region of interest" description="Disordered" evidence="7">
    <location>
        <begin position="1"/>
        <end position="159"/>
    </location>
</feature>
<dbReference type="SUPFAM" id="SSF52540">
    <property type="entry name" value="P-loop containing nucleoside triphosphate hydrolases"/>
    <property type="match status" value="1"/>
</dbReference>
<gene>
    <name evidence="10" type="ORF">PCOR1329_LOCUS10499</name>
</gene>
<feature type="compositionally biased region" description="Basic residues" evidence="7">
    <location>
        <begin position="92"/>
        <end position="110"/>
    </location>
</feature>
<dbReference type="Pfam" id="PF00271">
    <property type="entry name" value="Helicase_C"/>
    <property type="match status" value="1"/>
</dbReference>
<feature type="compositionally biased region" description="Low complexity" evidence="7">
    <location>
        <begin position="1"/>
        <end position="15"/>
    </location>
</feature>
<dbReference type="PROSITE" id="PS00039">
    <property type="entry name" value="DEAD_ATP_HELICASE"/>
    <property type="match status" value="1"/>
</dbReference>
<evidence type="ECO:0000256" key="1">
    <source>
        <dbReference type="ARBA" id="ARBA00012552"/>
    </source>
</evidence>
<feature type="domain" description="Helicase ATP-binding" evidence="8">
    <location>
        <begin position="398"/>
        <end position="532"/>
    </location>
</feature>
<sequence length="796" mass="87099">MVSAAAAWALGTPAARSAPQRARTGWRAGAPNLELARSAPQRAGALGPPTGTDRVAGTPSSAARGRRRGGARWPPARTLGTSQATPGSPRRGCPRRPSQLHRRTPARRAAGRLGGLARPRGSRAAAGLSGTYVDDWGREQARPPTAAARGDGSGVERRGRSPHVIPYVVKSFSETGYEPEAGTFDGLNIHIFGMHGTCRDGQITWPKNGKRWTRRDPGRAGDGWQASSSGAGAQPAVARDWDPEEDRRRLEEEHKSTSTSCRRSVRTSDNLCVWHCLFFSRLNEKKMRAFTSCQEENREKGELPGPSMQDEEAQLFSREAMGFGAGIDFDLYDQVPADITGPASENIPQLASFDQLYQIAGDLIPQALMDNIRRCQFTRPTPVQKFAMPAGGPCTPDTLILSPTRELCLQIFGQALKFCHGTSFRCTRVYGKEHGKVQVQDLARGADLLVATPGRLWDWVDCGVISVKEVNSLVLDEADRMLEMQMESNIREVVEKYGMPSKEHRQTMMFSATFPERCQKLAADYMYEYIWVGVGVIGGASNTVTQHVERVAPEDKFERLTDYLYHFLENRRNHERLIVFTNSKEQAKGLDEQLFNSNFDTGALHGDLEQKEREDNLAKFRSGDIDVLIATDLASRGLDIHGVSHVVNFDLPHGDSAKDKYVQRIGRTGRIGHHGNIMAAGGSESNVPDWLAQKATELEAEHKAWSVRKGLFSALPLGWGEAELERHGLGEWSGTNGSGPRNEGANFAFESLERSYQAGQTLQPPPFAAPSGSASSWGRGDPAWSGTAGAAASSSR</sequence>
<feature type="region of interest" description="Disordered" evidence="7">
    <location>
        <begin position="203"/>
        <end position="261"/>
    </location>
</feature>
<dbReference type="SMART" id="SM00487">
    <property type="entry name" value="DEXDc"/>
    <property type="match status" value="1"/>
</dbReference>
<feature type="region of interest" description="Disordered" evidence="7">
    <location>
        <begin position="753"/>
        <end position="796"/>
    </location>
</feature>
<dbReference type="CDD" id="cd18787">
    <property type="entry name" value="SF2_C_DEAD"/>
    <property type="match status" value="1"/>
</dbReference>
<keyword evidence="2 6" id="KW-0547">Nucleotide-binding</keyword>
<feature type="compositionally biased region" description="Low complexity" evidence="7">
    <location>
        <begin position="785"/>
        <end position="796"/>
    </location>
</feature>
<dbReference type="Pfam" id="PF00270">
    <property type="entry name" value="DEAD"/>
    <property type="match status" value="1"/>
</dbReference>
<protein>
    <recommendedName>
        <fullName evidence="1">RNA helicase</fullName>
        <ecNumber evidence="1">3.6.4.13</ecNumber>
    </recommendedName>
</protein>
<feature type="compositionally biased region" description="Basic and acidic residues" evidence="7">
    <location>
        <begin position="239"/>
        <end position="256"/>
    </location>
</feature>
<keyword evidence="5 6" id="KW-0067">ATP-binding</keyword>
<dbReference type="EC" id="3.6.4.13" evidence="1"/>
<dbReference type="EMBL" id="CAUYUJ010002980">
    <property type="protein sequence ID" value="CAK0803236.1"/>
    <property type="molecule type" value="Genomic_DNA"/>
</dbReference>
<feature type="compositionally biased region" description="Low complexity" evidence="7">
    <location>
        <begin position="115"/>
        <end position="131"/>
    </location>
</feature>
<dbReference type="InterPro" id="IPR000629">
    <property type="entry name" value="RNA-helicase_DEAD-box_CS"/>
</dbReference>
<evidence type="ECO:0000256" key="6">
    <source>
        <dbReference type="RuleBase" id="RU000492"/>
    </source>
</evidence>
<organism evidence="10 11">
    <name type="scientific">Prorocentrum cordatum</name>
    <dbReference type="NCBI Taxonomy" id="2364126"/>
    <lineage>
        <taxon>Eukaryota</taxon>
        <taxon>Sar</taxon>
        <taxon>Alveolata</taxon>
        <taxon>Dinophyceae</taxon>
        <taxon>Prorocentrales</taxon>
        <taxon>Prorocentraceae</taxon>
        <taxon>Prorocentrum</taxon>
    </lineage>
</organism>
<evidence type="ECO:0000256" key="5">
    <source>
        <dbReference type="ARBA" id="ARBA00022840"/>
    </source>
</evidence>